<reference evidence="4" key="1">
    <citation type="journal article" date="2021" name="Proc. Natl. Acad. Sci. U.S.A.">
        <title>A Catalog of Tens of Thousands of Viruses from Human Metagenomes Reveals Hidden Associations with Chronic Diseases.</title>
        <authorList>
            <person name="Tisza M.J."/>
            <person name="Buck C.B."/>
        </authorList>
    </citation>
    <scope>NUCLEOTIDE SEQUENCE</scope>
    <source>
        <strain evidence="4">CtyjS2</strain>
    </source>
</reference>
<dbReference type="EMBL" id="BK015806">
    <property type="protein sequence ID" value="DAE25989.1"/>
    <property type="molecule type" value="Genomic_DNA"/>
</dbReference>
<dbReference type="CDD" id="cd08642">
    <property type="entry name" value="DNA_pol_A_pol_I_A"/>
    <property type="match status" value="1"/>
</dbReference>
<dbReference type="PANTHER" id="PTHR10133:SF27">
    <property type="entry name" value="DNA POLYMERASE NU"/>
    <property type="match status" value="1"/>
</dbReference>
<keyword evidence="1" id="KW-0235">DNA replication</keyword>
<evidence type="ECO:0000256" key="1">
    <source>
        <dbReference type="ARBA" id="ARBA00022705"/>
    </source>
</evidence>
<dbReference type="GO" id="GO:0039693">
    <property type="term" value="P:viral DNA genome replication"/>
    <property type="evidence" value="ECO:0007669"/>
    <property type="project" value="UniProtKB-KW"/>
</dbReference>
<evidence type="ECO:0000313" key="4">
    <source>
        <dbReference type="EMBL" id="DAE25989.1"/>
    </source>
</evidence>
<dbReference type="Gene3D" id="3.30.70.370">
    <property type="match status" value="1"/>
</dbReference>
<sequence length="778" mass="87819">MTVMVYSNLIPQEQLAKVASGVIRRYRQDASDQDCEELTAAFLILAKYLNNFFTGEFYAKIECSEKEFQQLNTIATSYQNTFETWSELIGLSPAVIRYNVKLTNGFSIICNEIAVKMNGKAAEYDRDPIKVLGIDIETYSSVDISKCGLYKYAESEDFTILLFAYTCDVKPVQVVDFASGETLPERIFQALTDPNILKTAFNASFERICIGRYYGIDLPIEQWECTMVRSAMLGLPLSLAQVGKVLNLEDQKMTEGKALIKYFSCPCKPTKVNGGRTRNLPEHAPDKWDMFKRYCIRDVEVEQAIRNKTKSFFIPDPEKELYVIDQRINDRGVLVDMNLVKNAIQMDTLYKGRLNTEAAELSGLANPNSVAQLKEWLEKETGSEVTTLNKKDIPDLLKAAGSDVVERMLRIRQEMGKTSTKKYEAMEKAACIDDRVRGLLQFYGANRTGRWAGRLVQVQNLPQNHIEDLDFARTLVKDGDLDMVEMMYGNVPDTLSQLIRTAFIAKPGYTFIVCDFSAIEARVIAWLAGEQWRLDVFRTHGKIYEASASMMFHVPVEEITKTDPRRQKGKIAELALGYQGGVGAMKTMGGEKMGLSEAEMQEIVTHWRKANPAIVSLWDKVQEAATVCIDTKTTTTIGHGIYFCMKFGALLIQLPSGRCLSYPRPYIGENRFGSKSICYEGLSQTTKQWGKQETYGGKLVENIVQAIARDCLALTILRLEKAGYPIVFHVHDEVIIEARKDGSQTLEAVKEVFKQPIAWAKDLPLKGDGYLTDYYLKD</sequence>
<feature type="domain" description="DNA-directed DNA polymerase family A palm" evidence="3">
    <location>
        <begin position="496"/>
        <end position="742"/>
    </location>
</feature>
<evidence type="ECO:0000259" key="3">
    <source>
        <dbReference type="SMART" id="SM00482"/>
    </source>
</evidence>
<dbReference type="GO" id="GO:0006302">
    <property type="term" value="P:double-strand break repair"/>
    <property type="evidence" value="ECO:0007669"/>
    <property type="project" value="TreeGrafter"/>
</dbReference>
<dbReference type="GO" id="GO:0006261">
    <property type="term" value="P:DNA-templated DNA replication"/>
    <property type="evidence" value="ECO:0007669"/>
    <property type="project" value="InterPro"/>
</dbReference>
<name>A0A8S5R4R8_9CAUD</name>
<proteinExistence type="predicted"/>
<dbReference type="SMART" id="SM00482">
    <property type="entry name" value="POLAc"/>
    <property type="match status" value="1"/>
</dbReference>
<protein>
    <submittedName>
        <fullName evidence="4">DNA polymerase I</fullName>
    </submittedName>
</protein>
<dbReference type="InterPro" id="IPR012337">
    <property type="entry name" value="RNaseH-like_sf"/>
</dbReference>
<accession>A0A8S5R4R8</accession>
<dbReference type="GO" id="GO:0003677">
    <property type="term" value="F:DNA binding"/>
    <property type="evidence" value="ECO:0007669"/>
    <property type="project" value="InterPro"/>
</dbReference>
<dbReference type="InterPro" id="IPR001098">
    <property type="entry name" value="DNA-dir_DNA_pol_A_palm_dom"/>
</dbReference>
<dbReference type="Pfam" id="PF00476">
    <property type="entry name" value="DNA_pol_A"/>
    <property type="match status" value="1"/>
</dbReference>
<organism evidence="4">
    <name type="scientific">Siphoviridae sp. ctyjS2</name>
    <dbReference type="NCBI Taxonomy" id="2827284"/>
    <lineage>
        <taxon>Viruses</taxon>
        <taxon>Duplodnaviria</taxon>
        <taxon>Heunggongvirae</taxon>
        <taxon>Uroviricota</taxon>
        <taxon>Caudoviricetes</taxon>
    </lineage>
</organism>
<evidence type="ECO:0000256" key="2">
    <source>
        <dbReference type="ARBA" id="ARBA00023109"/>
    </source>
</evidence>
<dbReference type="InterPro" id="IPR002298">
    <property type="entry name" value="DNA_polymerase_A"/>
</dbReference>
<keyword evidence="2" id="KW-1194">Viral DNA replication</keyword>
<dbReference type="GO" id="GO:0003887">
    <property type="term" value="F:DNA-directed DNA polymerase activity"/>
    <property type="evidence" value="ECO:0007669"/>
    <property type="project" value="InterPro"/>
</dbReference>
<dbReference type="Gene3D" id="1.10.150.20">
    <property type="entry name" value="5' to 3' exonuclease, C-terminal subdomain"/>
    <property type="match status" value="1"/>
</dbReference>
<dbReference type="PANTHER" id="PTHR10133">
    <property type="entry name" value="DNA POLYMERASE I"/>
    <property type="match status" value="1"/>
</dbReference>
<dbReference type="InterPro" id="IPR043502">
    <property type="entry name" value="DNA/RNA_pol_sf"/>
</dbReference>
<dbReference type="SUPFAM" id="SSF53098">
    <property type="entry name" value="Ribonuclease H-like"/>
    <property type="match status" value="1"/>
</dbReference>
<dbReference type="SUPFAM" id="SSF56672">
    <property type="entry name" value="DNA/RNA polymerases"/>
    <property type="match status" value="1"/>
</dbReference>